<dbReference type="Proteomes" id="UP000583127">
    <property type="component" value="Unassembled WGS sequence"/>
</dbReference>
<evidence type="ECO:0000313" key="3">
    <source>
        <dbReference type="Proteomes" id="UP000583127"/>
    </source>
</evidence>
<sequence length="113" mass="12806">MEEVTRKLLLDMYGGEQSWCATYGEPLFQSEQSGRTYVSGHRKRELMDLGLLFVVGKRIVTDQPVALFNAIVEMKREDSRVLARATTEAPYAPVEPVKPRSTRVTTLRDDETA</sequence>
<gene>
    <name evidence="2" type="ORF">HHL14_00890</name>
</gene>
<dbReference type="AlphaFoldDB" id="A0A7X9X0W8"/>
<evidence type="ECO:0000313" key="2">
    <source>
        <dbReference type="EMBL" id="NML29398.1"/>
    </source>
</evidence>
<protein>
    <submittedName>
        <fullName evidence="2">Uncharacterized protein</fullName>
    </submittedName>
</protein>
<comment type="caution">
    <text evidence="2">The sequence shown here is derived from an EMBL/GenBank/DDBJ whole genome shotgun (WGS) entry which is preliminary data.</text>
</comment>
<evidence type="ECO:0000256" key="1">
    <source>
        <dbReference type="SAM" id="MobiDB-lite"/>
    </source>
</evidence>
<feature type="region of interest" description="Disordered" evidence="1">
    <location>
        <begin position="87"/>
        <end position="113"/>
    </location>
</feature>
<organism evidence="2 3">
    <name type="scientific">Paraburkholderia antibiotica</name>
    <dbReference type="NCBI Taxonomy" id="2728839"/>
    <lineage>
        <taxon>Bacteria</taxon>
        <taxon>Pseudomonadati</taxon>
        <taxon>Pseudomonadota</taxon>
        <taxon>Betaproteobacteria</taxon>
        <taxon>Burkholderiales</taxon>
        <taxon>Burkholderiaceae</taxon>
        <taxon>Paraburkholderia</taxon>
    </lineage>
</organism>
<keyword evidence="3" id="KW-1185">Reference proteome</keyword>
<dbReference type="RefSeq" id="WP_169495707.1">
    <property type="nucleotide sequence ID" value="NZ_JABBFZ010000001.1"/>
</dbReference>
<dbReference type="EMBL" id="JABBFZ010000001">
    <property type="protein sequence ID" value="NML29398.1"/>
    <property type="molecule type" value="Genomic_DNA"/>
</dbReference>
<name>A0A7X9X0W8_9BURK</name>
<reference evidence="2 3" key="1">
    <citation type="submission" date="2020-04" db="EMBL/GenBank/DDBJ databases">
        <title>Paraburkholderia sp. G-4-1-8 isolated from soil.</title>
        <authorList>
            <person name="Dahal R.H."/>
        </authorList>
    </citation>
    <scope>NUCLEOTIDE SEQUENCE [LARGE SCALE GENOMIC DNA]</scope>
    <source>
        <strain evidence="2 3">G-4-1-8</strain>
    </source>
</reference>
<proteinExistence type="predicted"/>
<accession>A0A7X9X0W8</accession>